<name>A0A7W8F019_STRST</name>
<accession>A0A7W8F019</accession>
<dbReference type="RefSeq" id="WP_184927085.1">
    <property type="nucleotide sequence ID" value="NZ_BMSQ01000064.1"/>
</dbReference>
<evidence type="ECO:0000313" key="2">
    <source>
        <dbReference type="Proteomes" id="UP000549009"/>
    </source>
</evidence>
<dbReference type="Proteomes" id="UP000549009">
    <property type="component" value="Unassembled WGS sequence"/>
</dbReference>
<sequence length="97" mass="10829">MVWASLPKGLERLLEPVAMVWGRIERMGARQVLIGAVQRHLGEIRGWCDSDEAAERLLRARLQRRLADQGSAHITNPVGWLMSRAASPVCVSGFPLR</sequence>
<dbReference type="EMBL" id="JACHJD010000053">
    <property type="protein sequence ID" value="MBB5109993.1"/>
    <property type="molecule type" value="Genomic_DNA"/>
</dbReference>
<comment type="caution">
    <text evidence="1">The sequence shown here is derived from an EMBL/GenBank/DDBJ whole genome shotgun (WGS) entry which is preliminary data.</text>
</comment>
<protein>
    <submittedName>
        <fullName evidence="1">Uncharacterized protein</fullName>
    </submittedName>
</protein>
<evidence type="ECO:0000313" key="1">
    <source>
        <dbReference type="EMBL" id="MBB5109993.1"/>
    </source>
</evidence>
<reference evidence="1 2" key="1">
    <citation type="submission" date="2020-08" db="EMBL/GenBank/DDBJ databases">
        <title>Genomic Encyclopedia of Type Strains, Phase III (KMG-III): the genomes of soil and plant-associated and newly described type strains.</title>
        <authorList>
            <person name="Whitman W."/>
        </authorList>
    </citation>
    <scope>NUCLEOTIDE SEQUENCE [LARGE SCALE GENOMIC DNA]</scope>
    <source>
        <strain evidence="1 2">CECT 3146</strain>
    </source>
</reference>
<gene>
    <name evidence="1" type="ORF">FHS40_009123</name>
</gene>
<dbReference type="AlphaFoldDB" id="A0A7W8F019"/>
<organism evidence="1 2">
    <name type="scientific">Streptomyces spectabilis</name>
    <dbReference type="NCBI Taxonomy" id="68270"/>
    <lineage>
        <taxon>Bacteria</taxon>
        <taxon>Bacillati</taxon>
        <taxon>Actinomycetota</taxon>
        <taxon>Actinomycetes</taxon>
        <taxon>Kitasatosporales</taxon>
        <taxon>Streptomycetaceae</taxon>
        <taxon>Streptomyces</taxon>
    </lineage>
</organism>
<proteinExistence type="predicted"/>
<keyword evidence="2" id="KW-1185">Reference proteome</keyword>